<evidence type="ECO:0000256" key="1">
    <source>
        <dbReference type="ARBA" id="ARBA00004651"/>
    </source>
</evidence>
<feature type="transmembrane region" description="Helical" evidence="6">
    <location>
        <begin position="12"/>
        <end position="32"/>
    </location>
</feature>
<feature type="transmembrane region" description="Helical" evidence="6">
    <location>
        <begin position="111"/>
        <end position="130"/>
    </location>
</feature>
<feature type="transmembrane region" description="Helical" evidence="6">
    <location>
        <begin position="85"/>
        <end position="105"/>
    </location>
</feature>
<evidence type="ECO:0000256" key="5">
    <source>
        <dbReference type="ARBA" id="ARBA00023136"/>
    </source>
</evidence>
<dbReference type="InterPro" id="IPR003740">
    <property type="entry name" value="YitT"/>
</dbReference>
<reference evidence="8 9" key="1">
    <citation type="submission" date="2020-08" db="EMBL/GenBank/DDBJ databases">
        <title>Genome public.</title>
        <authorList>
            <person name="Liu C."/>
            <person name="Sun Q."/>
        </authorList>
    </citation>
    <scope>NUCLEOTIDE SEQUENCE [LARGE SCALE GENOMIC DNA]</scope>
    <source>
        <strain evidence="8 9">NSJ-13</strain>
    </source>
</reference>
<dbReference type="InterPro" id="IPR015867">
    <property type="entry name" value="N-reg_PII/ATP_PRibTrfase_C"/>
</dbReference>
<dbReference type="Pfam" id="PF02588">
    <property type="entry name" value="YitT_membrane"/>
    <property type="match status" value="1"/>
</dbReference>
<proteinExistence type="predicted"/>
<dbReference type="Pfam" id="PF10035">
    <property type="entry name" value="DUF2179"/>
    <property type="match status" value="1"/>
</dbReference>
<feature type="transmembrane region" description="Helical" evidence="6">
    <location>
        <begin position="52"/>
        <end position="73"/>
    </location>
</feature>
<accession>A0ABR7G7C9</accession>
<protein>
    <submittedName>
        <fullName evidence="8">YitT family protein</fullName>
    </submittedName>
</protein>
<keyword evidence="2" id="KW-1003">Cell membrane</keyword>
<name>A0ABR7G7C9_9FIRM</name>
<dbReference type="PANTHER" id="PTHR33545:SF5">
    <property type="entry name" value="UPF0750 MEMBRANE PROTEIN YITT"/>
    <property type="match status" value="1"/>
</dbReference>
<evidence type="ECO:0000256" key="4">
    <source>
        <dbReference type="ARBA" id="ARBA00022989"/>
    </source>
</evidence>
<dbReference type="RefSeq" id="WP_118724328.1">
    <property type="nucleotide sequence ID" value="NZ_JACOPE010000001.1"/>
</dbReference>
<dbReference type="EMBL" id="JACOPE010000001">
    <property type="protein sequence ID" value="MBC5682795.1"/>
    <property type="molecule type" value="Genomic_DNA"/>
</dbReference>
<evidence type="ECO:0000256" key="3">
    <source>
        <dbReference type="ARBA" id="ARBA00022692"/>
    </source>
</evidence>
<feature type="domain" description="DUF2179" evidence="7">
    <location>
        <begin position="225"/>
        <end position="279"/>
    </location>
</feature>
<dbReference type="InterPro" id="IPR019264">
    <property type="entry name" value="DUF2179"/>
</dbReference>
<comment type="subcellular location">
    <subcellularLocation>
        <location evidence="1">Cell membrane</location>
        <topology evidence="1">Multi-pass membrane protein</topology>
    </subcellularLocation>
</comment>
<keyword evidence="4 6" id="KW-1133">Transmembrane helix</keyword>
<dbReference type="InterPro" id="IPR051461">
    <property type="entry name" value="UPF0750_membrane"/>
</dbReference>
<dbReference type="PANTHER" id="PTHR33545">
    <property type="entry name" value="UPF0750 MEMBRANE PROTEIN YITT-RELATED"/>
    <property type="match status" value="1"/>
</dbReference>
<evidence type="ECO:0000259" key="7">
    <source>
        <dbReference type="Pfam" id="PF10035"/>
    </source>
</evidence>
<evidence type="ECO:0000256" key="6">
    <source>
        <dbReference type="SAM" id="Phobius"/>
    </source>
</evidence>
<dbReference type="PIRSF" id="PIRSF006483">
    <property type="entry name" value="Membrane_protein_YitT"/>
    <property type="match status" value="1"/>
</dbReference>
<feature type="transmembrane region" description="Helical" evidence="6">
    <location>
        <begin position="151"/>
        <end position="172"/>
    </location>
</feature>
<evidence type="ECO:0000256" key="2">
    <source>
        <dbReference type="ARBA" id="ARBA00022475"/>
    </source>
</evidence>
<keyword evidence="5 6" id="KW-0472">Membrane</keyword>
<evidence type="ECO:0000313" key="8">
    <source>
        <dbReference type="EMBL" id="MBC5682795.1"/>
    </source>
</evidence>
<keyword evidence="3 6" id="KW-0812">Transmembrane</keyword>
<organism evidence="8 9">
    <name type="scientific">Ruminococcus hominis</name>
    <dbReference type="NCBI Taxonomy" id="2763065"/>
    <lineage>
        <taxon>Bacteria</taxon>
        <taxon>Bacillati</taxon>
        <taxon>Bacillota</taxon>
        <taxon>Clostridia</taxon>
        <taxon>Eubacteriales</taxon>
        <taxon>Oscillospiraceae</taxon>
        <taxon>Ruminococcus</taxon>
    </lineage>
</organism>
<dbReference type="CDD" id="cd16380">
    <property type="entry name" value="YitT_C"/>
    <property type="match status" value="1"/>
</dbReference>
<sequence length="287" mass="31264">MKSNWNIKKFSYDIFIDIVGGVLIGLGIYNFAANAEFPLAGVSGLALILYRLFNIPIGWGTIALNIPIVIICFKTLGKEFFARSIRSLIISSLITDYVVTLLPVYSGDRMLAALCTGIFSGLGYALIFMNHSSTAGMDFVCVAIHSKHPHISLGKIVFSIDCAVVLLGGAIFKDVDATIYGLIISYFLTVVIDKITYGINSGKIALIVTDEGQKVANMIDEHVGRGSTILRGCGSYTGAEKDIVMCASNNKEMYAIREMARKADEKAFVIIMESNEVLGEGFREEIQ</sequence>
<dbReference type="Proteomes" id="UP000631576">
    <property type="component" value="Unassembled WGS sequence"/>
</dbReference>
<dbReference type="Gene3D" id="3.30.70.120">
    <property type="match status" value="1"/>
</dbReference>
<evidence type="ECO:0000313" key="9">
    <source>
        <dbReference type="Proteomes" id="UP000631576"/>
    </source>
</evidence>
<gene>
    <name evidence="8" type="ORF">H8S40_04290</name>
</gene>
<comment type="caution">
    <text evidence="8">The sequence shown here is derived from an EMBL/GenBank/DDBJ whole genome shotgun (WGS) entry which is preliminary data.</text>
</comment>
<feature type="transmembrane region" description="Helical" evidence="6">
    <location>
        <begin position="178"/>
        <end position="197"/>
    </location>
</feature>
<keyword evidence="9" id="KW-1185">Reference proteome</keyword>